<dbReference type="EMBL" id="NXID01000005">
    <property type="protein sequence ID" value="RXK16572.1"/>
    <property type="molecule type" value="Genomic_DNA"/>
</dbReference>
<dbReference type="AlphaFoldDB" id="A0AAX2AJN8"/>
<name>A0AAX2AJN8_9BACT</name>
<dbReference type="InterPro" id="IPR036105">
    <property type="entry name" value="DiNase_FeMo-co_biosyn_sf"/>
</dbReference>
<gene>
    <name evidence="2" type="ORF">CP985_02195</name>
</gene>
<comment type="caution">
    <text evidence="2">The sequence shown here is derived from an EMBL/GenBank/DDBJ whole genome shotgun (WGS) entry which is preliminary data.</text>
</comment>
<dbReference type="Proteomes" id="UP000290092">
    <property type="component" value="Unassembled WGS sequence"/>
</dbReference>
<evidence type="ECO:0000313" key="3">
    <source>
        <dbReference type="Proteomes" id="UP000290092"/>
    </source>
</evidence>
<protein>
    <submittedName>
        <fullName evidence="2">Dinitrogenase</fullName>
    </submittedName>
</protein>
<evidence type="ECO:0000313" key="2">
    <source>
        <dbReference type="EMBL" id="RXK16572.1"/>
    </source>
</evidence>
<dbReference type="Gene3D" id="3.30.420.130">
    <property type="entry name" value="Dinitrogenase iron-molybdenum cofactor biosynthesis domain"/>
    <property type="match status" value="1"/>
</dbReference>
<sequence length="137" mass="15949">MYAFPVKTSKENSAIAPSFCKAKYFAFYDGTNLSIKKNESSCGRSVMKWLLENNVKKLIIKDIGRNPYNLAKQNNFEFFYAGDERIETFEILEKIKTSKLEKLTQEKLQVILDNHNDSFHNHSHSHTHTNKKSLIFI</sequence>
<dbReference type="Pfam" id="PF02579">
    <property type="entry name" value="Nitro_FeMo-Co"/>
    <property type="match status" value="1"/>
</dbReference>
<dbReference type="InterPro" id="IPR003731">
    <property type="entry name" value="Di-Nase_FeMo-co_biosynth"/>
</dbReference>
<dbReference type="RefSeq" id="WP_114841385.1">
    <property type="nucleotide sequence ID" value="NZ_CP031219.1"/>
</dbReference>
<organism evidence="2 3">
    <name type="scientific">Malaciobacter mytili LMG 24559</name>
    <dbReference type="NCBI Taxonomy" id="1032238"/>
    <lineage>
        <taxon>Bacteria</taxon>
        <taxon>Pseudomonadati</taxon>
        <taxon>Campylobacterota</taxon>
        <taxon>Epsilonproteobacteria</taxon>
        <taxon>Campylobacterales</taxon>
        <taxon>Arcobacteraceae</taxon>
        <taxon>Malaciobacter</taxon>
    </lineage>
</organism>
<dbReference type="KEGG" id="amyt:AMYT_0928"/>
<proteinExistence type="predicted"/>
<feature type="domain" description="Dinitrogenase iron-molybdenum cofactor biosynthesis" evidence="1">
    <location>
        <begin position="12"/>
        <end position="87"/>
    </location>
</feature>
<evidence type="ECO:0000259" key="1">
    <source>
        <dbReference type="Pfam" id="PF02579"/>
    </source>
</evidence>
<dbReference type="SUPFAM" id="SSF53146">
    <property type="entry name" value="Nitrogenase accessory factor-like"/>
    <property type="match status" value="1"/>
</dbReference>
<reference evidence="2 3" key="1">
    <citation type="submission" date="2017-09" db="EMBL/GenBank/DDBJ databases">
        <title>Genomics of the genus Arcobacter.</title>
        <authorList>
            <person name="Perez-Cataluna A."/>
            <person name="Figueras M.J."/>
            <person name="Salas-Masso N."/>
        </authorList>
    </citation>
    <scope>NUCLEOTIDE SEQUENCE [LARGE SCALE GENOMIC DNA]</scope>
    <source>
        <strain evidence="2 3">CECT 7386</strain>
    </source>
</reference>
<keyword evidence="3" id="KW-1185">Reference proteome</keyword>
<accession>A0AAX2AJN8</accession>